<keyword evidence="4" id="KW-0067">ATP-binding</keyword>
<dbReference type="GO" id="GO:0016787">
    <property type="term" value="F:hydrolase activity"/>
    <property type="evidence" value="ECO:0007669"/>
    <property type="project" value="UniProtKB-KW"/>
</dbReference>
<dbReference type="PANTHER" id="PTHR18934:SF109">
    <property type="entry name" value="ATP-DEPENDENT RNA HELICASE DHX15 HOMOLOG"/>
    <property type="match status" value="1"/>
</dbReference>
<keyword evidence="4" id="KW-0547">Nucleotide-binding</keyword>
<evidence type="ECO:0000313" key="9">
    <source>
        <dbReference type="Proteomes" id="UP001160390"/>
    </source>
</evidence>
<dbReference type="PANTHER" id="PTHR18934">
    <property type="entry name" value="ATP-DEPENDENT RNA HELICASE"/>
    <property type="match status" value="1"/>
</dbReference>
<keyword evidence="5" id="KW-0508">mRNA splicing</keyword>
<dbReference type="GO" id="GO:0003723">
    <property type="term" value="F:RNA binding"/>
    <property type="evidence" value="ECO:0007669"/>
    <property type="project" value="TreeGrafter"/>
</dbReference>
<dbReference type="GO" id="GO:0006397">
    <property type="term" value="P:mRNA processing"/>
    <property type="evidence" value="ECO:0007669"/>
    <property type="project" value="UniProtKB-KW"/>
</dbReference>
<reference evidence="8" key="1">
    <citation type="submission" date="2023-01" db="EMBL/GenBank/DDBJ databases">
        <authorList>
            <person name="Piombo E."/>
        </authorList>
    </citation>
    <scope>NUCLEOTIDE SEQUENCE</scope>
</reference>
<dbReference type="AlphaFoldDB" id="A0AA35LRU0"/>
<keyword evidence="9" id="KW-1185">Reference proteome</keyword>
<comment type="catalytic activity">
    <reaction evidence="6">
        <text>ATP + H2O = ADP + phosphate + H(+)</text>
        <dbReference type="Rhea" id="RHEA:13065"/>
        <dbReference type="ChEBI" id="CHEBI:15377"/>
        <dbReference type="ChEBI" id="CHEBI:15378"/>
        <dbReference type="ChEBI" id="CHEBI:30616"/>
        <dbReference type="ChEBI" id="CHEBI:43474"/>
        <dbReference type="ChEBI" id="CHEBI:456216"/>
        <dbReference type="EC" id="3.6.4.13"/>
    </reaction>
</comment>
<comment type="caution">
    <text evidence="8">The sequence shown here is derived from an EMBL/GenBank/DDBJ whole genome shotgun (WGS) entry which is preliminary data.</text>
</comment>
<organism evidence="8 9">
    <name type="scientific">Clonostachys chloroleuca</name>
    <dbReference type="NCBI Taxonomy" id="1926264"/>
    <lineage>
        <taxon>Eukaryota</taxon>
        <taxon>Fungi</taxon>
        <taxon>Dikarya</taxon>
        <taxon>Ascomycota</taxon>
        <taxon>Pezizomycotina</taxon>
        <taxon>Sordariomycetes</taxon>
        <taxon>Hypocreomycetidae</taxon>
        <taxon>Hypocreales</taxon>
        <taxon>Bionectriaceae</taxon>
        <taxon>Clonostachys</taxon>
    </lineage>
</organism>
<dbReference type="EC" id="3.6.4.13" evidence="1"/>
<dbReference type="InterPro" id="IPR027417">
    <property type="entry name" value="P-loop_NTPase"/>
</dbReference>
<dbReference type="GO" id="GO:0005681">
    <property type="term" value="C:spliceosomal complex"/>
    <property type="evidence" value="ECO:0007669"/>
    <property type="project" value="TreeGrafter"/>
</dbReference>
<evidence type="ECO:0000256" key="7">
    <source>
        <dbReference type="SAM" id="MobiDB-lite"/>
    </source>
</evidence>
<evidence type="ECO:0000313" key="8">
    <source>
        <dbReference type="EMBL" id="CAI6040347.1"/>
    </source>
</evidence>
<evidence type="ECO:0000256" key="4">
    <source>
        <dbReference type="ARBA" id="ARBA00022806"/>
    </source>
</evidence>
<name>A0AA35LRU0_9HYPO</name>
<feature type="region of interest" description="Disordered" evidence="7">
    <location>
        <begin position="1"/>
        <end position="27"/>
    </location>
</feature>
<evidence type="ECO:0000256" key="6">
    <source>
        <dbReference type="ARBA" id="ARBA00047984"/>
    </source>
</evidence>
<evidence type="ECO:0000256" key="2">
    <source>
        <dbReference type="ARBA" id="ARBA00022664"/>
    </source>
</evidence>
<keyword evidence="4" id="KW-0347">Helicase</keyword>
<proteinExistence type="predicted"/>
<dbReference type="Proteomes" id="UP001160390">
    <property type="component" value="Unassembled WGS sequence"/>
</dbReference>
<dbReference type="EMBL" id="CABFNP030000530">
    <property type="protein sequence ID" value="CAI6040347.1"/>
    <property type="molecule type" value="Genomic_DNA"/>
</dbReference>
<dbReference type="Gene3D" id="3.40.50.300">
    <property type="entry name" value="P-loop containing nucleotide triphosphate hydrolases"/>
    <property type="match status" value="1"/>
</dbReference>
<sequence>MKLPLPKFGPLKKRHATQTERPPGYDTMLPSRRLLPVHEWYNEILDVYHQSQIMILSGKTGLGKSTQVPQLLTYDEHPGGLQVACTQPRQLSTRESANREVVEMGRYNENNKKTRPAFFTLAACSRVRKIRKWLFVIGVW</sequence>
<evidence type="ECO:0000256" key="1">
    <source>
        <dbReference type="ARBA" id="ARBA00012552"/>
    </source>
</evidence>
<evidence type="ECO:0000256" key="3">
    <source>
        <dbReference type="ARBA" id="ARBA00022801"/>
    </source>
</evidence>
<keyword evidence="3" id="KW-0378">Hydrolase</keyword>
<protein>
    <recommendedName>
        <fullName evidence="1">RNA helicase</fullName>
        <ecNumber evidence="1">3.6.4.13</ecNumber>
    </recommendedName>
</protein>
<gene>
    <name evidence="8" type="ORF">CCHLO57077_00017887</name>
</gene>
<dbReference type="GO" id="GO:0003724">
    <property type="term" value="F:RNA helicase activity"/>
    <property type="evidence" value="ECO:0007669"/>
    <property type="project" value="UniProtKB-EC"/>
</dbReference>
<accession>A0AA35LRU0</accession>
<keyword evidence="2" id="KW-0507">mRNA processing</keyword>
<dbReference type="SUPFAM" id="SSF52540">
    <property type="entry name" value="P-loop containing nucleoside triphosphate hydrolases"/>
    <property type="match status" value="1"/>
</dbReference>
<evidence type="ECO:0000256" key="5">
    <source>
        <dbReference type="ARBA" id="ARBA00023187"/>
    </source>
</evidence>
<dbReference type="GO" id="GO:0008380">
    <property type="term" value="P:RNA splicing"/>
    <property type="evidence" value="ECO:0007669"/>
    <property type="project" value="UniProtKB-KW"/>
</dbReference>